<evidence type="ECO:0000313" key="4">
    <source>
        <dbReference type="Proteomes" id="UP001235939"/>
    </source>
</evidence>
<accession>A0ABY6KGV4</accession>
<name>A0ABY6KGV4_9ARAC</name>
<keyword evidence="1" id="KW-0677">Repeat</keyword>
<keyword evidence="4" id="KW-1185">Reference proteome</keyword>
<protein>
    <submittedName>
        <fullName evidence="3">SYT9</fullName>
    </submittedName>
</protein>
<dbReference type="PROSITE" id="PS50004">
    <property type="entry name" value="C2"/>
    <property type="match status" value="1"/>
</dbReference>
<evidence type="ECO:0000313" key="3">
    <source>
        <dbReference type="EMBL" id="UYV67687.1"/>
    </source>
</evidence>
<sequence length="201" mass="21949">MLIMSAVVNAVILNHCAAEKKDLGELLLSLCYLPTAGRLTVTVVKARSLKAMDITGSSALTSRSDGTYNLVEINQAACGVTDPYVKVSLICHSKRIKKKKTSVKKSTLHPVYNEALVYDVPAENIEDVDLAVKVIDYDMVGANEVMGCCAIGNSCVGPGRDHWLEMLENPRKPVAQWYSLVDSLPPALDRKTSPVRCLNMR</sequence>
<dbReference type="InterPro" id="IPR000008">
    <property type="entry name" value="C2_dom"/>
</dbReference>
<dbReference type="SMART" id="SM00239">
    <property type="entry name" value="C2"/>
    <property type="match status" value="1"/>
</dbReference>
<dbReference type="PRINTS" id="PR00399">
    <property type="entry name" value="SYNAPTOTAGMN"/>
</dbReference>
<dbReference type="Proteomes" id="UP001235939">
    <property type="component" value="Chromosome 05"/>
</dbReference>
<dbReference type="EMBL" id="CP092867">
    <property type="protein sequence ID" value="UYV67687.1"/>
    <property type="molecule type" value="Genomic_DNA"/>
</dbReference>
<reference evidence="3 4" key="1">
    <citation type="submission" date="2022-01" db="EMBL/GenBank/DDBJ databases">
        <title>A chromosomal length assembly of Cordylochernes scorpioides.</title>
        <authorList>
            <person name="Zeh D."/>
            <person name="Zeh J."/>
        </authorList>
    </citation>
    <scope>NUCLEOTIDE SEQUENCE [LARGE SCALE GENOMIC DNA]</scope>
    <source>
        <strain evidence="3">IN4F17</strain>
        <tissue evidence="3">Whole Body</tissue>
    </source>
</reference>
<dbReference type="PANTHER" id="PTHR10024">
    <property type="entry name" value="SYNAPTOTAGMIN"/>
    <property type="match status" value="1"/>
</dbReference>
<evidence type="ECO:0000259" key="2">
    <source>
        <dbReference type="PROSITE" id="PS50004"/>
    </source>
</evidence>
<dbReference type="Gene3D" id="2.60.40.150">
    <property type="entry name" value="C2 domain"/>
    <property type="match status" value="1"/>
</dbReference>
<dbReference type="InterPro" id="IPR001565">
    <property type="entry name" value="Synaptotagmin"/>
</dbReference>
<dbReference type="Pfam" id="PF00168">
    <property type="entry name" value="C2"/>
    <property type="match status" value="1"/>
</dbReference>
<evidence type="ECO:0000256" key="1">
    <source>
        <dbReference type="ARBA" id="ARBA00022737"/>
    </source>
</evidence>
<dbReference type="SUPFAM" id="SSF49562">
    <property type="entry name" value="C2 domain (Calcium/lipid-binding domain, CaLB)"/>
    <property type="match status" value="1"/>
</dbReference>
<dbReference type="PRINTS" id="PR00360">
    <property type="entry name" value="C2DOMAIN"/>
</dbReference>
<dbReference type="PANTHER" id="PTHR10024:SF374">
    <property type="entry name" value="C2 DOMAIN-CONTAINING PROTEIN"/>
    <property type="match status" value="1"/>
</dbReference>
<feature type="domain" description="C2" evidence="2">
    <location>
        <begin position="22"/>
        <end position="178"/>
    </location>
</feature>
<organism evidence="3 4">
    <name type="scientific">Cordylochernes scorpioides</name>
    <dbReference type="NCBI Taxonomy" id="51811"/>
    <lineage>
        <taxon>Eukaryota</taxon>
        <taxon>Metazoa</taxon>
        <taxon>Ecdysozoa</taxon>
        <taxon>Arthropoda</taxon>
        <taxon>Chelicerata</taxon>
        <taxon>Arachnida</taxon>
        <taxon>Pseudoscorpiones</taxon>
        <taxon>Cheliferoidea</taxon>
        <taxon>Chernetidae</taxon>
        <taxon>Cordylochernes</taxon>
    </lineage>
</organism>
<proteinExistence type="predicted"/>
<dbReference type="InterPro" id="IPR035892">
    <property type="entry name" value="C2_domain_sf"/>
</dbReference>
<gene>
    <name evidence="3" type="ORF">LAZ67_5001623</name>
</gene>